<comment type="caution">
    <text evidence="2">The sequence shown here is derived from an EMBL/GenBank/DDBJ whole genome shotgun (WGS) entry which is preliminary data.</text>
</comment>
<gene>
    <name evidence="2" type="ORF">SK128_027803</name>
</gene>
<dbReference type="Pfam" id="PF02958">
    <property type="entry name" value="EcKL"/>
    <property type="match status" value="1"/>
</dbReference>
<dbReference type="Gene3D" id="3.90.1200.10">
    <property type="match status" value="1"/>
</dbReference>
<organism evidence="2 3">
    <name type="scientific">Halocaridina rubra</name>
    <name type="common">Hawaiian red shrimp</name>
    <dbReference type="NCBI Taxonomy" id="373956"/>
    <lineage>
        <taxon>Eukaryota</taxon>
        <taxon>Metazoa</taxon>
        <taxon>Ecdysozoa</taxon>
        <taxon>Arthropoda</taxon>
        <taxon>Crustacea</taxon>
        <taxon>Multicrustacea</taxon>
        <taxon>Malacostraca</taxon>
        <taxon>Eumalacostraca</taxon>
        <taxon>Eucarida</taxon>
        <taxon>Decapoda</taxon>
        <taxon>Pleocyemata</taxon>
        <taxon>Caridea</taxon>
        <taxon>Atyoidea</taxon>
        <taxon>Atyidae</taxon>
        <taxon>Halocaridina</taxon>
    </lineage>
</organism>
<dbReference type="SUPFAM" id="SSF56112">
    <property type="entry name" value="Protein kinase-like (PK-like)"/>
    <property type="match status" value="1"/>
</dbReference>
<feature type="non-terminal residue" evidence="2">
    <location>
        <position position="1"/>
    </location>
</feature>
<protein>
    <recommendedName>
        <fullName evidence="1">CHK kinase-like domain-containing protein</fullName>
    </recommendedName>
</protein>
<sequence>LPENSQSERLRPCFFSFTKMEHTKTDAENTVTPQSIITEDNVARTLLADKGLDAQLTSYKVVDFTKRGDNYASVVSSVEVNYLLHGQENTINYIVKLNPCRSFQNLEELNHVMFTKEGKFYQILVPEINSVLEKAGREPLHLPRCFHVDYTNGREQIYLEDMRAKGFSMFDRRQGLSKEHTELVLKELARLHSASFVLKTNLSNALSSKDDFLQKDFLTYISNCDEAILQAMKGHLVTASDLLQRIGGYEKAVSWVEGLKPKLAALLTTGLKSEHFDGICHGDCWNNNLLFRYNEDGHPIDVILLDLQVCRQASIATDLNYLLFTSLTGKTRKLNLRHFLLTYFSAYKEVLENAGLPMYFTEEELIAEYREKNTFGAYVGMMIIPAVLIEPADVPDMSDEVIDLEKITQEFREKIVSMLDKNPLIKPRFLDIFDELIETGLIS</sequence>
<dbReference type="InterPro" id="IPR015897">
    <property type="entry name" value="CHK_kinase-like"/>
</dbReference>
<name>A0AAN8X7Z9_HALRR</name>
<accession>A0AAN8X7Z9</accession>
<dbReference type="EMBL" id="JAXCGZ010007923">
    <property type="protein sequence ID" value="KAK7078257.1"/>
    <property type="molecule type" value="Genomic_DNA"/>
</dbReference>
<proteinExistence type="predicted"/>
<dbReference type="PANTHER" id="PTHR11012:SF30">
    <property type="entry name" value="PROTEIN KINASE-LIKE DOMAIN-CONTAINING"/>
    <property type="match status" value="1"/>
</dbReference>
<evidence type="ECO:0000313" key="2">
    <source>
        <dbReference type="EMBL" id="KAK7078257.1"/>
    </source>
</evidence>
<dbReference type="AlphaFoldDB" id="A0AAN8X7Z9"/>
<dbReference type="InterPro" id="IPR011009">
    <property type="entry name" value="Kinase-like_dom_sf"/>
</dbReference>
<dbReference type="InterPro" id="IPR004119">
    <property type="entry name" value="EcKL"/>
</dbReference>
<evidence type="ECO:0000313" key="3">
    <source>
        <dbReference type="Proteomes" id="UP001381693"/>
    </source>
</evidence>
<reference evidence="2 3" key="1">
    <citation type="submission" date="2023-11" db="EMBL/GenBank/DDBJ databases">
        <title>Halocaridina rubra genome assembly.</title>
        <authorList>
            <person name="Smith C."/>
        </authorList>
    </citation>
    <scope>NUCLEOTIDE SEQUENCE [LARGE SCALE GENOMIC DNA]</scope>
    <source>
        <strain evidence="2">EP-1</strain>
        <tissue evidence="2">Whole</tissue>
    </source>
</reference>
<dbReference type="SMART" id="SM00587">
    <property type="entry name" value="CHK"/>
    <property type="match status" value="1"/>
</dbReference>
<feature type="domain" description="CHK kinase-like" evidence="1">
    <location>
        <begin position="157"/>
        <end position="353"/>
    </location>
</feature>
<keyword evidence="3" id="KW-1185">Reference proteome</keyword>
<dbReference type="PANTHER" id="PTHR11012">
    <property type="entry name" value="PROTEIN KINASE-LIKE DOMAIN-CONTAINING"/>
    <property type="match status" value="1"/>
</dbReference>
<dbReference type="Proteomes" id="UP001381693">
    <property type="component" value="Unassembled WGS sequence"/>
</dbReference>
<evidence type="ECO:0000259" key="1">
    <source>
        <dbReference type="SMART" id="SM00587"/>
    </source>
</evidence>